<keyword evidence="11" id="KW-1185">Reference proteome</keyword>
<gene>
    <name evidence="10" type="ORF">EIN_380560</name>
</gene>
<accession>A0A0A1UG10</accession>
<dbReference type="GO" id="GO:0004674">
    <property type="term" value="F:protein serine/threonine kinase activity"/>
    <property type="evidence" value="ECO:0007669"/>
    <property type="project" value="UniProtKB-KW"/>
</dbReference>
<feature type="binding site" evidence="6">
    <location>
        <position position="897"/>
    </location>
    <ligand>
        <name>ATP</name>
        <dbReference type="ChEBI" id="CHEBI:30616"/>
    </ligand>
</feature>
<dbReference type="GO" id="GO:0005524">
    <property type="term" value="F:ATP binding"/>
    <property type="evidence" value="ECO:0007669"/>
    <property type="project" value="UniProtKB-UniRule"/>
</dbReference>
<evidence type="ECO:0000259" key="9">
    <source>
        <dbReference type="PROSITE" id="PS50011"/>
    </source>
</evidence>
<protein>
    <submittedName>
        <fullName evidence="10">Serine-threonine protein kinase, putative</fullName>
        <ecNumber evidence="10">2.7.10.2</ecNumber>
    </submittedName>
</protein>
<dbReference type="PROSITE" id="PS00107">
    <property type="entry name" value="PROTEIN_KINASE_ATP"/>
    <property type="match status" value="1"/>
</dbReference>
<keyword evidence="8" id="KW-0732">Signal</keyword>
<dbReference type="Proteomes" id="UP000014680">
    <property type="component" value="Unassembled WGS sequence"/>
</dbReference>
<feature type="non-terminal residue" evidence="10">
    <location>
        <position position="1188"/>
    </location>
</feature>
<sequence>MKEQFVFLTLFVFSALSIYNSVAFKSANFNSECGDGIFDEYTEECDGTPGCGDDCYCMNGYNADEKGNCKIMCSFNEACLTGCTSPDVCNVCNTTLGYTSDCQYCQRDYIWLGYGNCQNVSDYLLYSCSQFLTVVASEYAKYGYPNLNDIVLNDSFFDNGGSIHVPECPFKKVLMSNACSKQVNPASPYTFGIYFKLTSPVTRYVVFEVDKKYSTNELFEAKRDGLSLGNDYSLVLQDRCTNETGNVFNGKCVESNDELTNNIKSPVLIFKIQENVPLYIFLHTKYAEKTIPAVDAFVSPITHPCTYRLESFEKGHVMNKDYTIEINIAHMFKSSSVCSTESRYSKWYTLEGTGRYHEISTCESSSDYFVNLRLMKVIGKTTTDDLSNLDCDDATQLVCVTSRNSGCSNKSLLSLMRIKLEADVLYFLQVELEEEYDGLLNLTITNICNECGEHGVCSEYSGKCECELPYIYLNGTCSLCGNGIKEEGEECDLSVAGYSDVVCSTTCMCLDGYVPIYANDTYKCALPTCSNGVMDDYEECDGGMGCDHCFCAEGYKMYSTPSFGCLSTKCGNNVVDDGEDCDNGDGCVDCKCIKGYYPHSGDANCWRVSTGHLQIVIWSDFLLNHLIFYFVLFTIIYVKYKKLNKKIKEQIAQNEFVVVENVIIPFDKTHSKYIDITNENPYFSFSKHELDLGSQHPEINVPLLTTLELKNTWKHAPLYFTVHCGDYNKYELTCKPFTGTIKPGESADLTFTIMIKCTTMLVEKIPITLRFGKLSNLYKEIQKDHPDLIEDFSQSNNSENTKQTSSLSKELSKTSANQSQNNSKSGKTPSVHSSNNKSKSKGTKITKFHVYLTLNTETALSTKLDYEEIHLQHPPIGGGTFGIVYQAKWRGADVAVKVMKTDLVSLSELLPNFVQEAEMMERIRCPFIINFIGSVTTSDTLCLVTEFCPLGSLRKYMKTNAMPNLLKVRFCQDIAKGMEYLHENDILHRDLKTDNVLVNSNNPHDQTTAKISDFGTSRSFIESSNKIALQNIGTPVYMAPEISRKDQMTLKSDVYSFAICSLEIWLGHDCYSPEKYPDSESILKFVGGGKRLEIPEDCPLSNIIGKAWKQTPTERPSFKEISVMIHDVLNLMEMCTCPKQLREKLRKEGYMTTSQVSTNDVSNSNNKTSIGVEESTSAAINSEEEKKA</sequence>
<dbReference type="PANTHER" id="PTHR45756:SF1">
    <property type="entry name" value="PROTEIN KINASE DOMAIN CONTAINING PROTEIN"/>
    <property type="match status" value="1"/>
</dbReference>
<dbReference type="InterPro" id="IPR011009">
    <property type="entry name" value="Kinase-like_dom_sf"/>
</dbReference>
<dbReference type="InterPro" id="IPR053215">
    <property type="entry name" value="TKL_Ser/Thr_kinase"/>
</dbReference>
<dbReference type="RefSeq" id="XP_004258890.1">
    <property type="nucleotide sequence ID" value="XM_004258842.1"/>
</dbReference>
<feature type="compositionally biased region" description="Low complexity" evidence="7">
    <location>
        <begin position="801"/>
        <end position="815"/>
    </location>
</feature>
<feature type="region of interest" description="Disordered" evidence="7">
    <location>
        <begin position="1152"/>
        <end position="1188"/>
    </location>
</feature>
<evidence type="ECO:0000313" key="10">
    <source>
        <dbReference type="EMBL" id="ELP92119.1"/>
    </source>
</evidence>
<keyword evidence="2 10" id="KW-0808">Transferase</keyword>
<dbReference type="PANTHER" id="PTHR45756">
    <property type="entry name" value="PALMITOYLTRANSFERASE"/>
    <property type="match status" value="1"/>
</dbReference>
<dbReference type="OrthoDB" id="28530at2759"/>
<dbReference type="InterPro" id="IPR008271">
    <property type="entry name" value="Ser/Thr_kinase_AS"/>
</dbReference>
<dbReference type="SMART" id="SM00220">
    <property type="entry name" value="S_TKc"/>
    <property type="match status" value="1"/>
</dbReference>
<evidence type="ECO:0000256" key="4">
    <source>
        <dbReference type="ARBA" id="ARBA00022777"/>
    </source>
</evidence>
<dbReference type="AlphaFoldDB" id="A0A0A1UG10"/>
<feature type="chain" id="PRO_5001991272" evidence="8">
    <location>
        <begin position="24"/>
        <end position="1188"/>
    </location>
</feature>
<name>A0A0A1UG10_ENTIV</name>
<dbReference type="InterPro" id="IPR001245">
    <property type="entry name" value="Ser-Thr/Tyr_kinase_cat_dom"/>
</dbReference>
<evidence type="ECO:0000256" key="1">
    <source>
        <dbReference type="ARBA" id="ARBA00022527"/>
    </source>
</evidence>
<organism evidence="10 11">
    <name type="scientific">Entamoeba invadens IP1</name>
    <dbReference type="NCBI Taxonomy" id="370355"/>
    <lineage>
        <taxon>Eukaryota</taxon>
        <taxon>Amoebozoa</taxon>
        <taxon>Evosea</taxon>
        <taxon>Archamoebae</taxon>
        <taxon>Mastigamoebida</taxon>
        <taxon>Entamoebidae</taxon>
        <taxon>Entamoeba</taxon>
    </lineage>
</organism>
<feature type="domain" description="Protein kinase" evidence="9">
    <location>
        <begin position="870"/>
        <end position="1129"/>
    </location>
</feature>
<dbReference type="CDD" id="cd13999">
    <property type="entry name" value="STKc_MAP3K-like"/>
    <property type="match status" value="1"/>
</dbReference>
<evidence type="ECO:0000256" key="2">
    <source>
        <dbReference type="ARBA" id="ARBA00022679"/>
    </source>
</evidence>
<evidence type="ECO:0000256" key="3">
    <source>
        <dbReference type="ARBA" id="ARBA00022741"/>
    </source>
</evidence>
<reference evidence="10 11" key="1">
    <citation type="submission" date="2012-10" db="EMBL/GenBank/DDBJ databases">
        <authorList>
            <person name="Zafar N."/>
            <person name="Inman J."/>
            <person name="Hall N."/>
            <person name="Lorenzi H."/>
            <person name="Caler E."/>
        </authorList>
    </citation>
    <scope>NUCLEOTIDE SEQUENCE [LARGE SCALE GENOMIC DNA]</scope>
    <source>
        <strain evidence="10 11">IP1</strain>
    </source>
</reference>
<dbReference type="Gene3D" id="3.30.200.20">
    <property type="entry name" value="Phosphorylase Kinase, domain 1"/>
    <property type="match status" value="1"/>
</dbReference>
<feature type="compositionally biased region" description="Polar residues" evidence="7">
    <location>
        <begin position="816"/>
        <end position="832"/>
    </location>
</feature>
<evidence type="ECO:0000313" key="11">
    <source>
        <dbReference type="Proteomes" id="UP000014680"/>
    </source>
</evidence>
<keyword evidence="1" id="KW-0723">Serine/threonine-protein kinase</keyword>
<keyword evidence="5 6" id="KW-0067">ATP-binding</keyword>
<feature type="region of interest" description="Disordered" evidence="7">
    <location>
        <begin position="790"/>
        <end position="841"/>
    </location>
</feature>
<proteinExistence type="predicted"/>
<evidence type="ECO:0000256" key="7">
    <source>
        <dbReference type="SAM" id="MobiDB-lite"/>
    </source>
</evidence>
<dbReference type="PROSITE" id="PS50011">
    <property type="entry name" value="PROTEIN_KINASE_DOM"/>
    <property type="match status" value="1"/>
</dbReference>
<dbReference type="PROSITE" id="PS00108">
    <property type="entry name" value="PROTEIN_KINASE_ST"/>
    <property type="match status" value="1"/>
</dbReference>
<evidence type="ECO:0000256" key="5">
    <source>
        <dbReference type="ARBA" id="ARBA00022840"/>
    </source>
</evidence>
<dbReference type="EC" id="2.7.10.2" evidence="10"/>
<dbReference type="KEGG" id="eiv:EIN_380560"/>
<feature type="compositionally biased region" description="Polar residues" evidence="7">
    <location>
        <begin position="1152"/>
        <end position="1180"/>
    </location>
</feature>
<dbReference type="FunFam" id="3.30.200.20:FF:000180">
    <property type="entry name" value="serine/threonine-protein kinase STY46-like"/>
    <property type="match status" value="1"/>
</dbReference>
<dbReference type="InterPro" id="IPR000719">
    <property type="entry name" value="Prot_kinase_dom"/>
</dbReference>
<dbReference type="EMBL" id="KB206395">
    <property type="protein sequence ID" value="ELP92119.1"/>
    <property type="molecule type" value="Genomic_DNA"/>
</dbReference>
<keyword evidence="3 6" id="KW-0547">Nucleotide-binding</keyword>
<dbReference type="GeneID" id="14891147"/>
<dbReference type="InterPro" id="IPR017441">
    <property type="entry name" value="Protein_kinase_ATP_BS"/>
</dbReference>
<dbReference type="Gene3D" id="1.10.510.10">
    <property type="entry name" value="Transferase(Phosphotransferase) domain 1"/>
    <property type="match status" value="1"/>
</dbReference>
<keyword evidence="4 10" id="KW-0418">Kinase</keyword>
<evidence type="ECO:0000256" key="8">
    <source>
        <dbReference type="SAM" id="SignalP"/>
    </source>
</evidence>
<dbReference type="VEuPathDB" id="AmoebaDB:EIN_380560"/>
<evidence type="ECO:0000256" key="6">
    <source>
        <dbReference type="PROSITE-ProRule" id="PRU10141"/>
    </source>
</evidence>
<dbReference type="GO" id="GO:0004715">
    <property type="term" value="F:non-membrane spanning protein tyrosine kinase activity"/>
    <property type="evidence" value="ECO:0007669"/>
    <property type="project" value="UniProtKB-EC"/>
</dbReference>
<dbReference type="Pfam" id="PF07714">
    <property type="entry name" value="PK_Tyr_Ser-Thr"/>
    <property type="match status" value="1"/>
</dbReference>
<dbReference type="SUPFAM" id="SSF56112">
    <property type="entry name" value="Protein kinase-like (PK-like)"/>
    <property type="match status" value="1"/>
</dbReference>
<feature type="signal peptide" evidence="8">
    <location>
        <begin position="1"/>
        <end position="23"/>
    </location>
</feature>